<reference evidence="2 3" key="1">
    <citation type="submission" date="2020-03" db="EMBL/GenBank/DDBJ databases">
        <title>Draft Genome Sequence of Cudoniella acicularis.</title>
        <authorList>
            <person name="Buettner E."/>
            <person name="Kellner H."/>
        </authorList>
    </citation>
    <scope>NUCLEOTIDE SEQUENCE [LARGE SCALE GENOMIC DNA]</scope>
    <source>
        <strain evidence="2 3">DSM 108380</strain>
    </source>
</reference>
<accession>A0A8H4RK87</accession>
<dbReference type="Proteomes" id="UP000566819">
    <property type="component" value="Unassembled WGS sequence"/>
</dbReference>
<feature type="region of interest" description="Disordered" evidence="1">
    <location>
        <begin position="820"/>
        <end position="886"/>
    </location>
</feature>
<dbReference type="AlphaFoldDB" id="A0A8H4RK87"/>
<organism evidence="2 3">
    <name type="scientific">Cudoniella acicularis</name>
    <dbReference type="NCBI Taxonomy" id="354080"/>
    <lineage>
        <taxon>Eukaryota</taxon>
        <taxon>Fungi</taxon>
        <taxon>Dikarya</taxon>
        <taxon>Ascomycota</taxon>
        <taxon>Pezizomycotina</taxon>
        <taxon>Leotiomycetes</taxon>
        <taxon>Helotiales</taxon>
        <taxon>Tricladiaceae</taxon>
        <taxon>Cudoniella</taxon>
    </lineage>
</organism>
<gene>
    <name evidence="2" type="ORF">G7Y89_g6555</name>
</gene>
<protein>
    <submittedName>
        <fullName evidence="2">Uncharacterized protein</fullName>
    </submittedName>
</protein>
<dbReference type="EMBL" id="JAAMPI010000430">
    <property type="protein sequence ID" value="KAF4631579.1"/>
    <property type="molecule type" value="Genomic_DNA"/>
</dbReference>
<dbReference type="OrthoDB" id="4760831at2759"/>
<keyword evidence="3" id="KW-1185">Reference proteome</keyword>
<evidence type="ECO:0000313" key="2">
    <source>
        <dbReference type="EMBL" id="KAF4631579.1"/>
    </source>
</evidence>
<name>A0A8H4RK87_9HELO</name>
<evidence type="ECO:0000256" key="1">
    <source>
        <dbReference type="SAM" id="MobiDB-lite"/>
    </source>
</evidence>
<feature type="compositionally biased region" description="Basic and acidic residues" evidence="1">
    <location>
        <begin position="635"/>
        <end position="644"/>
    </location>
</feature>
<feature type="region of interest" description="Disordered" evidence="1">
    <location>
        <begin position="1"/>
        <end position="44"/>
    </location>
</feature>
<feature type="compositionally biased region" description="Basic and acidic residues" evidence="1">
    <location>
        <begin position="692"/>
        <end position="728"/>
    </location>
</feature>
<comment type="caution">
    <text evidence="2">The sequence shown here is derived from an EMBL/GenBank/DDBJ whole genome shotgun (WGS) entry which is preliminary data.</text>
</comment>
<feature type="region of interest" description="Disordered" evidence="1">
    <location>
        <begin position="673"/>
        <end position="728"/>
    </location>
</feature>
<evidence type="ECO:0000313" key="3">
    <source>
        <dbReference type="Proteomes" id="UP000566819"/>
    </source>
</evidence>
<feature type="compositionally biased region" description="Polar residues" evidence="1">
    <location>
        <begin position="28"/>
        <end position="40"/>
    </location>
</feature>
<feature type="region of interest" description="Disordered" evidence="1">
    <location>
        <begin position="635"/>
        <end position="660"/>
    </location>
</feature>
<proteinExistence type="predicted"/>
<feature type="compositionally biased region" description="Basic and acidic residues" evidence="1">
    <location>
        <begin position="832"/>
        <end position="858"/>
    </location>
</feature>
<sequence>MADHRENDGLGDLGAESPGGLSDEQVESDTPLSSVTASTHDTSRSRYRMKELGTFAKRLEEAASRAFPVQGRARYKQVIAVLIQWGDDDLNVQPEIDRLRTIFEACYGFFTQRWKIPSASSHLKLMSMVLHFVEDYGSPDNLMIIYYCGHAEINDGCATWLCKQDPSSPFVNWTAIQTLFEETSSDVLFLLDSCATSGLATGGGQGIIETIAACGAEEWSPGPGRHLFTHALISVLEDWITRPSFSAAMLHSELLAAIKHEKPERRKWKDLQRMQDRRTPVYIFSASDPKVLSIELATRRTVNGRSSANFSRPAIPSSPPPPSTVFSQFDIYNPSNLIKTLKNGDLQIPHVLISVALDEDSAPDVEAWYRWIRQIPALAKYGVVEGVYKSHSTMLLISIPLLIWDMLPDDLAISFVAYVQSRNLLAAESVEDFQRLAGTKEATSSNTLETDASQTAASIEHHINYLKRLVQNPEPAPTPEPELGSATLIKIKTLPDPPLSERIQRAKTTEPHRRSAKVDGARFAAEMAKDLELHRRSAKIPSYFNALSETKINDILTEAKFAREEATRAWEELGRREKEERERVQLLKEGKPVFIGRTQVIATDSQSATPEKNSKAEAILGTLLGLSPRDAVKKHVRARSEPRNPTKSRNINGIPGRGMSFIDHKTKMLYGPLPLPKRKPVPVSVTQQNISKTDKEKKAEKERERQRDMVIKLEKERNKEREKKRPDPEVLRQIMSFQSRSLERFSTVTASTRTKEGSPLASPHVGTIPTYTFLHDEDGVVDSGAATAAAVVDEGRGLLKELDAWGEKLENTVTRRPLPLPPVVLMPNSNVPERKGSKLIKKGKEGRGGQEGKEKEEWGAGTGERGRGRTKRRIDAHSSGEIFDSL</sequence>